<proteinExistence type="predicted"/>
<feature type="transmembrane region" description="Helical" evidence="2">
    <location>
        <begin position="50"/>
        <end position="74"/>
    </location>
</feature>
<dbReference type="Gene3D" id="3.80.10.10">
    <property type="entry name" value="Ribonuclease Inhibitor"/>
    <property type="match status" value="1"/>
</dbReference>
<protein>
    <submittedName>
        <fullName evidence="3">Uncharacterized protein</fullName>
    </submittedName>
</protein>
<evidence type="ECO:0000313" key="3">
    <source>
        <dbReference type="EMBL" id="TMW69214.1"/>
    </source>
</evidence>
<evidence type="ECO:0000313" key="4">
    <source>
        <dbReference type="Proteomes" id="UP000794436"/>
    </source>
</evidence>
<dbReference type="OrthoDB" id="183084at2759"/>
<feature type="transmembrane region" description="Helical" evidence="2">
    <location>
        <begin position="19"/>
        <end position="38"/>
    </location>
</feature>
<feature type="transmembrane region" description="Helical" evidence="2">
    <location>
        <begin position="102"/>
        <end position="122"/>
    </location>
</feature>
<accession>A0A8K1CTZ8</accession>
<feature type="region of interest" description="Disordered" evidence="1">
    <location>
        <begin position="142"/>
        <end position="169"/>
    </location>
</feature>
<feature type="compositionally biased region" description="Pro residues" evidence="1">
    <location>
        <begin position="153"/>
        <end position="169"/>
    </location>
</feature>
<keyword evidence="2" id="KW-0472">Membrane</keyword>
<dbReference type="AlphaFoldDB" id="A0A8K1CTZ8"/>
<evidence type="ECO:0000256" key="1">
    <source>
        <dbReference type="SAM" id="MobiDB-lite"/>
    </source>
</evidence>
<dbReference type="EMBL" id="SPLM01000001">
    <property type="protein sequence ID" value="TMW69214.1"/>
    <property type="molecule type" value="Genomic_DNA"/>
</dbReference>
<keyword evidence="4" id="KW-1185">Reference proteome</keyword>
<dbReference type="SUPFAM" id="SSF52058">
    <property type="entry name" value="L domain-like"/>
    <property type="match status" value="1"/>
</dbReference>
<comment type="caution">
    <text evidence="3">The sequence shown here is derived from an EMBL/GenBank/DDBJ whole genome shotgun (WGS) entry which is preliminary data.</text>
</comment>
<reference evidence="3" key="1">
    <citation type="submission" date="2019-03" db="EMBL/GenBank/DDBJ databases">
        <title>Long read genome sequence of the mycoparasitic Pythium oligandrum ATCC 38472 isolated from sugarbeet rhizosphere.</title>
        <authorList>
            <person name="Gaulin E."/>
        </authorList>
    </citation>
    <scope>NUCLEOTIDE SEQUENCE</scope>
    <source>
        <strain evidence="3">ATCC 38472_TT</strain>
    </source>
</reference>
<keyword evidence="2" id="KW-0812">Transmembrane</keyword>
<keyword evidence="2" id="KW-1133">Transmembrane helix</keyword>
<organism evidence="3 4">
    <name type="scientific">Pythium oligandrum</name>
    <name type="common">Mycoparasitic fungus</name>
    <dbReference type="NCBI Taxonomy" id="41045"/>
    <lineage>
        <taxon>Eukaryota</taxon>
        <taxon>Sar</taxon>
        <taxon>Stramenopiles</taxon>
        <taxon>Oomycota</taxon>
        <taxon>Peronosporomycetes</taxon>
        <taxon>Pythiales</taxon>
        <taxon>Pythiaceae</taxon>
        <taxon>Pythium</taxon>
    </lineage>
</organism>
<dbReference type="InterPro" id="IPR032675">
    <property type="entry name" value="LRR_dom_sf"/>
</dbReference>
<gene>
    <name evidence="3" type="ORF">Poli38472_001370</name>
</gene>
<sequence length="512" mass="56411">MQAYTTSQTIHTRFVNQSFNILIALNALAHPVLSRLYAGQVAKKRFACVLIEFFLDIAWASILPVCVFVNYWYLERTLTAEQILYTVKFGYFEKAQREIRHLVILSWWQFLLALVPATSALLNLRSLTKLLATVQLVTSDGVPSSPDASMLRPDPPTLTKPGPLAPPQPSQGILVSLTTDRRKSSLVQWGHRLITITGNAICLVSIAATGMFESAGRISDASCVHRLYPWFVTDDACIVVILNCMELQISGRQPELDNVLKTIDLPSIGLFIFTGCPALVVPTSLIEAVYLTSLVILDSTITEWPMEIGLTTASFPPIVLLGLTNSSLASPPPDGLVAGPTWPDSLERVLFRDTDVDELAQRLTTQWSLISSWMCISCGLKSFPPAFYSMAQVERWSIWNSSIKDIPTLVTYPSITLWPALLALTLANNPLLTSIGDDVWFTASSGTIRTFSLASTNVQDIPLHWRSRLPRFDFSLVGFDSSLCSNNSVLIQDVPALDCSALDTANSIITTQ</sequence>
<evidence type="ECO:0000256" key="2">
    <source>
        <dbReference type="SAM" id="Phobius"/>
    </source>
</evidence>
<dbReference type="Proteomes" id="UP000794436">
    <property type="component" value="Unassembled WGS sequence"/>
</dbReference>
<name>A0A8K1CTZ8_PYTOL</name>